<feature type="active site" description="Nucleophile" evidence="10 11">
    <location>
        <position position="393"/>
    </location>
</feature>
<dbReference type="EC" id="2.4.1.18" evidence="10"/>
<evidence type="ECO:0000256" key="4">
    <source>
        <dbReference type="ARBA" id="ARBA00009000"/>
    </source>
</evidence>
<evidence type="ECO:0000256" key="9">
    <source>
        <dbReference type="ARBA" id="ARBA00023277"/>
    </source>
</evidence>
<keyword evidence="5 10" id="KW-0321">Glycogen metabolism</keyword>
<dbReference type="UniPathway" id="UPA00164"/>
<comment type="function">
    <text evidence="2 10">Catalyzes the formation of the alpha-1,6-glucosidic linkages in glycogen by scission of a 1,4-alpha-linked oligosaccharide from growing alpha-1,4-glucan chains and the subsequent attachment of the oligosaccharide to the alpha-1,6 position.</text>
</comment>
<dbReference type="STRING" id="394958.BGI42_13645"/>
<evidence type="ECO:0000256" key="1">
    <source>
        <dbReference type="ARBA" id="ARBA00000826"/>
    </source>
</evidence>
<keyword evidence="6 10" id="KW-0328">Glycosyltransferase</keyword>
<dbReference type="InterPro" id="IPR004193">
    <property type="entry name" value="Glyco_hydro_13_N"/>
</dbReference>
<dbReference type="CDD" id="cd11322">
    <property type="entry name" value="AmyAc_Glg_BE"/>
    <property type="match status" value="1"/>
</dbReference>
<dbReference type="NCBIfam" id="NF008967">
    <property type="entry name" value="PRK12313.1"/>
    <property type="match status" value="1"/>
</dbReference>
<keyword evidence="15" id="KW-1185">Reference proteome</keyword>
<comment type="subunit">
    <text evidence="10">Monomer.</text>
</comment>
<dbReference type="Pfam" id="PF02806">
    <property type="entry name" value="Alpha-amylase_C"/>
    <property type="match status" value="1"/>
</dbReference>
<dbReference type="InterPro" id="IPR006047">
    <property type="entry name" value="GH13_cat_dom"/>
</dbReference>
<dbReference type="HAMAP" id="MF_00685">
    <property type="entry name" value="GlgB"/>
    <property type="match status" value="1"/>
</dbReference>
<dbReference type="GO" id="GO:0043169">
    <property type="term" value="F:cation binding"/>
    <property type="evidence" value="ECO:0007669"/>
    <property type="project" value="InterPro"/>
</dbReference>
<dbReference type="InterPro" id="IPR044143">
    <property type="entry name" value="GlgB_N_E_set_prok"/>
</dbReference>
<dbReference type="Gene3D" id="3.20.20.80">
    <property type="entry name" value="Glycosidases"/>
    <property type="match status" value="1"/>
</dbReference>
<keyword evidence="9 10" id="KW-0119">Carbohydrate metabolism</keyword>
<dbReference type="EMBL" id="CP017253">
    <property type="protein sequence ID" value="AOR24716.1"/>
    <property type="molecule type" value="Genomic_DNA"/>
</dbReference>
<comment type="pathway">
    <text evidence="3 10">Glycan biosynthesis; glycogen biosynthesis.</text>
</comment>
<dbReference type="Pfam" id="PF00128">
    <property type="entry name" value="Alpha-amylase"/>
    <property type="match status" value="1"/>
</dbReference>
<dbReference type="PIRSF" id="PIRSF000463">
    <property type="entry name" value="GlgB"/>
    <property type="match status" value="1"/>
</dbReference>
<dbReference type="InterPro" id="IPR006407">
    <property type="entry name" value="GlgB"/>
</dbReference>
<organism evidence="14 15">
    <name type="scientific">Clostridium taeniosporum</name>
    <dbReference type="NCBI Taxonomy" id="394958"/>
    <lineage>
        <taxon>Bacteria</taxon>
        <taxon>Bacillati</taxon>
        <taxon>Bacillota</taxon>
        <taxon>Clostridia</taxon>
        <taxon>Eubacteriales</taxon>
        <taxon>Clostridiaceae</taxon>
        <taxon>Clostridium</taxon>
    </lineage>
</organism>
<dbReference type="SUPFAM" id="SSF51011">
    <property type="entry name" value="Glycosyl hydrolase domain"/>
    <property type="match status" value="1"/>
</dbReference>
<evidence type="ECO:0000256" key="11">
    <source>
        <dbReference type="PIRSR" id="PIRSR000463-1"/>
    </source>
</evidence>
<name>A0A1D7XN13_9CLOT</name>
<dbReference type="InterPro" id="IPR037439">
    <property type="entry name" value="Branching_enzy"/>
</dbReference>
<dbReference type="PANTHER" id="PTHR43651:SF3">
    <property type="entry name" value="1,4-ALPHA-GLUCAN-BRANCHING ENZYME"/>
    <property type="match status" value="1"/>
</dbReference>
<evidence type="ECO:0000256" key="6">
    <source>
        <dbReference type="ARBA" id="ARBA00022676"/>
    </source>
</evidence>
<dbReference type="PANTHER" id="PTHR43651">
    <property type="entry name" value="1,4-ALPHA-GLUCAN-BRANCHING ENZYME"/>
    <property type="match status" value="1"/>
</dbReference>
<accession>A0A1D7XN13</accession>
<dbReference type="GO" id="GO:0005978">
    <property type="term" value="P:glycogen biosynthetic process"/>
    <property type="evidence" value="ECO:0007669"/>
    <property type="project" value="UniProtKB-UniRule"/>
</dbReference>
<keyword evidence="7 10" id="KW-0808">Transferase</keyword>
<evidence type="ECO:0000259" key="13">
    <source>
        <dbReference type="SMART" id="SM00642"/>
    </source>
</evidence>
<dbReference type="KEGG" id="ctae:BGI42_13645"/>
<evidence type="ECO:0000256" key="5">
    <source>
        <dbReference type="ARBA" id="ARBA00022600"/>
    </source>
</evidence>
<reference evidence="15" key="1">
    <citation type="submission" date="2016-09" db="EMBL/GenBank/DDBJ databases">
        <title>Genomics of Clostridium taeniosporum, an organism which forms endospores with ribbon-like appendages.</title>
        <authorList>
            <person name="Walker J.R."/>
        </authorList>
    </citation>
    <scope>NUCLEOTIDE SEQUENCE [LARGE SCALE GENOMIC DNA]</scope>
    <source>
        <strain evidence="15">1/k</strain>
    </source>
</reference>
<dbReference type="RefSeq" id="WP_069680839.1">
    <property type="nucleotide sequence ID" value="NZ_CP017253.2"/>
</dbReference>
<comment type="similarity">
    <text evidence="4 10">Belongs to the glycosyl hydrolase 13 family. GlgB subfamily.</text>
</comment>
<dbReference type="NCBIfam" id="NF003811">
    <property type="entry name" value="PRK05402.1"/>
    <property type="match status" value="1"/>
</dbReference>
<protein>
    <recommendedName>
        <fullName evidence="10">1,4-alpha-glucan branching enzyme GlgB</fullName>
        <ecNumber evidence="10">2.4.1.18</ecNumber>
    </recommendedName>
    <alternativeName>
        <fullName evidence="10">1,4-alpha-D-glucan:1,4-alpha-D-glucan 6-glucosyl-transferase</fullName>
    </alternativeName>
    <alternativeName>
        <fullName evidence="10">Alpha-(1-&gt;4)-glucan branching enzyme</fullName>
    </alternativeName>
    <alternativeName>
        <fullName evidence="10">Glycogen branching enzyme</fullName>
        <shortName evidence="10">BE</shortName>
    </alternativeName>
</protein>
<dbReference type="FunFam" id="2.60.40.1180:FF:000002">
    <property type="entry name" value="1,4-alpha-glucan branching enzyme GlgB"/>
    <property type="match status" value="1"/>
</dbReference>
<keyword evidence="8 10" id="KW-0320">Glycogen biosynthesis</keyword>
<dbReference type="GO" id="GO:0004553">
    <property type="term" value="F:hydrolase activity, hydrolyzing O-glycosyl compounds"/>
    <property type="evidence" value="ECO:0007669"/>
    <property type="project" value="InterPro"/>
</dbReference>
<evidence type="ECO:0000256" key="7">
    <source>
        <dbReference type="ARBA" id="ARBA00022679"/>
    </source>
</evidence>
<dbReference type="SMART" id="SM00642">
    <property type="entry name" value="Aamy"/>
    <property type="match status" value="1"/>
</dbReference>
<sequence>MSNTSIKNIGYKLDTELKKVTSEKINEIPKDIVKDIVKDTTKTTKKVGSSKKSSRTIKKKSSSAKTRSNNNTSKEIKSKAKKSNSDELNEINMKKFHEGKNYESYKILGSHIKTEKRKKGVRFTTWAPNAKEAYLVGDFNNFEVDKNYKLDKIDDSGLWSIFLPKISSGTKYKYCFIDELGNQLEFKSDPYAIQSELRPNTASIVCESNKFKWNDKNWINTRDKLNVFESPINIYEMHLGSWKRDEDGEFLTYEQLSETLPKYLKDMGYTYVELMPLVEHPLDASWGYQGTGYYSPTSRYGDLNGLKTLVEKLHDEEIGVIFDWVPGHFCKDSHGLYKFDGTPTYEYSDEWRSENCGWGTCNFDLGKSEVRSYLISNALYWIREFHMDGIRVDAVSSILYLDYDKQDGEWIPNEYGSNANLEGIEFLRQLNKAVLEEFPNVLMIAEESTAWPNVSKSNSGESLCFNFKWNMGWMNDTLEYIKEDPIFRRHIHNKINFSMMYNYSENFILPISHDEVVHGKKSLVDKMWGDYWNKFSGLRLFASYMMGHPGKKLLFMGCEFGQFVEWREYEELQWFLIDKYDMHRQTQEFFRDLNHFYIDNKALWELDYDDKGFTWIDADNNSQSILEFIRRSRDDKDTLIFISNFTPVVYYDYKVGVPFLGEYEEVFNTDDSKYGGSGQVMGEILVSEKSEYHNQPYSLQVKVPPMATLVLKIKSIYIDIEEKTFMKKVTEIAEIDREELLDKIEDIK</sequence>
<dbReference type="InterPro" id="IPR013780">
    <property type="entry name" value="Glyco_hydro_b"/>
</dbReference>
<feature type="compositionally biased region" description="Basic residues" evidence="12">
    <location>
        <begin position="43"/>
        <end position="62"/>
    </location>
</feature>
<dbReference type="OrthoDB" id="9800174at2"/>
<dbReference type="NCBIfam" id="TIGR01515">
    <property type="entry name" value="branching_enzym"/>
    <property type="match status" value="1"/>
</dbReference>
<feature type="domain" description="Glycosyl hydrolase family 13 catalytic" evidence="13">
    <location>
        <begin position="236"/>
        <end position="591"/>
    </location>
</feature>
<dbReference type="Proteomes" id="UP000094652">
    <property type="component" value="Chromosome"/>
</dbReference>
<evidence type="ECO:0000313" key="15">
    <source>
        <dbReference type="Proteomes" id="UP000094652"/>
    </source>
</evidence>
<dbReference type="GO" id="GO:0005829">
    <property type="term" value="C:cytosol"/>
    <property type="evidence" value="ECO:0007669"/>
    <property type="project" value="TreeGrafter"/>
</dbReference>
<dbReference type="CDD" id="cd02855">
    <property type="entry name" value="E_set_GBE_prok_N"/>
    <property type="match status" value="1"/>
</dbReference>
<dbReference type="InterPro" id="IPR013783">
    <property type="entry name" value="Ig-like_fold"/>
</dbReference>
<evidence type="ECO:0000256" key="10">
    <source>
        <dbReference type="HAMAP-Rule" id="MF_00685"/>
    </source>
</evidence>
<dbReference type="Gene3D" id="2.60.40.1180">
    <property type="entry name" value="Golgi alpha-mannosidase II"/>
    <property type="match status" value="1"/>
</dbReference>
<dbReference type="InterPro" id="IPR006048">
    <property type="entry name" value="A-amylase/branching_C"/>
</dbReference>
<evidence type="ECO:0000256" key="3">
    <source>
        <dbReference type="ARBA" id="ARBA00004964"/>
    </source>
</evidence>
<dbReference type="GO" id="GO:0003844">
    <property type="term" value="F:1,4-alpha-glucan branching enzyme activity"/>
    <property type="evidence" value="ECO:0007669"/>
    <property type="project" value="UniProtKB-UniRule"/>
</dbReference>
<gene>
    <name evidence="10" type="primary">glgB</name>
    <name evidence="14" type="ORF">BGI42_13645</name>
</gene>
<proteinExistence type="inferred from homology"/>
<evidence type="ECO:0000256" key="8">
    <source>
        <dbReference type="ARBA" id="ARBA00023056"/>
    </source>
</evidence>
<feature type="region of interest" description="Disordered" evidence="12">
    <location>
        <begin position="40"/>
        <end position="90"/>
    </location>
</feature>
<dbReference type="InterPro" id="IPR017853">
    <property type="entry name" value="GH"/>
</dbReference>
<feature type="compositionally biased region" description="Low complexity" evidence="12">
    <location>
        <begin position="63"/>
        <end position="73"/>
    </location>
</feature>
<feature type="active site" description="Proton donor" evidence="10 11">
    <location>
        <position position="446"/>
    </location>
</feature>
<evidence type="ECO:0000256" key="12">
    <source>
        <dbReference type="SAM" id="MobiDB-lite"/>
    </source>
</evidence>
<dbReference type="Gene3D" id="2.60.40.10">
    <property type="entry name" value="Immunoglobulins"/>
    <property type="match status" value="1"/>
</dbReference>
<comment type="catalytic activity">
    <reaction evidence="1 10">
        <text>Transfers a segment of a (1-&gt;4)-alpha-D-glucan chain to a primary hydroxy group in a similar glucan chain.</text>
        <dbReference type="EC" id="2.4.1.18"/>
    </reaction>
</comment>
<evidence type="ECO:0000256" key="2">
    <source>
        <dbReference type="ARBA" id="ARBA00002953"/>
    </source>
</evidence>
<evidence type="ECO:0000313" key="14">
    <source>
        <dbReference type="EMBL" id="AOR24716.1"/>
    </source>
</evidence>
<dbReference type="AlphaFoldDB" id="A0A1D7XN13"/>
<dbReference type="Pfam" id="PF02922">
    <property type="entry name" value="CBM_48"/>
    <property type="match status" value="1"/>
</dbReference>
<dbReference type="FunFam" id="3.20.20.80:FF:000003">
    <property type="entry name" value="1,4-alpha-glucan branching enzyme GlgB"/>
    <property type="match status" value="1"/>
</dbReference>
<dbReference type="SUPFAM" id="SSF51445">
    <property type="entry name" value="(Trans)glycosidases"/>
    <property type="match status" value="1"/>
</dbReference>